<dbReference type="GeneID" id="39734892"/>
<feature type="coiled-coil region" evidence="1">
    <location>
        <begin position="1482"/>
        <end position="1512"/>
    </location>
</feature>
<name>A0A1J1H1K0_PLARL</name>
<reference evidence="2 3" key="1">
    <citation type="submission" date="2015-04" db="EMBL/GenBank/DDBJ databases">
        <authorList>
            <consortium name="Pathogen Informatics"/>
        </authorList>
    </citation>
    <scope>NUCLEOTIDE SEQUENCE [LARGE SCALE GENOMIC DNA]</scope>
    <source>
        <strain evidence="2 3">SGS1</strain>
    </source>
</reference>
<accession>A0A1J1H1K0</accession>
<sequence length="1956" mass="236388">MLIKKEKAKEGKEASFFSFNEKKKRNVKKSSASSINSCDSTKSNYSSCYLNAECFLKNITICKKCIFSYFDFENVTKVIYMRHGARTPKKKIRNIWPFIEGKGDLTFLGFQQSIKIGKYLRKYYYSLRKLNRKYNNKYNKNKNLITSLNKWIYKNNFLKLIKEKKKINFLIKINQNKKRRKKIFKILIHKNYFFNYKKSSYSCINNIDKQIKLKNVIEQKSKQRNSNFYKNNYTNFYKKKKINNNDNDKFLEKIIFYYENILTNNNIFNNSKEKENFLDIIKNMYLSKKSFLNNVLRKCKIDIEKKKYDKIIKLINKYLCIKTTNSERCKLTAYAIICGILGISKKMFFFFFLLSFDNDYEYSNSLYDKIKCKSKNSSGEKRIYLNSFDLSYTTNNNIYEKEDFIYKDKDYDESMHKIKKNYHLTKTVKLDNSIYHYYLYNIFKNFMNIDNYKLYNDTNNFECNNVHKSLHLNFYDKTQNVHYNCKYKIMNNSIIHSNNNINHVYNNDTLNEKRNYNYNINENLYENEKNISYIMDDFEINNNTNNAIDDSNIFRNKSNEKNISTLNFNDSNYKEKSDFVNKTMNYSKYFKKRDSKNFFLEKNTKSNFMKSLSHSDNIISGVANFKNLEKKSLRKMNLKFNISYNLMYNMNVFFEFVMNNKNNTQFFYSKIKKTKHRNKRSLEKSYIYYVFQIYLQYILNKFINHIINNVPSDNRSILSRNEDKYFLHSLKFEEGSIPVYINKFCKTIYDEKYNEIDVNKVNVGMNKFNRSNNNNNNNIISNNINNMHDYNNSYNVKNCDFNNVNDNNNKTDDYINNKPLGFDKYFNNIYNKFIEKYNYLLNFLNYINLYIRFFFYYLKNVYVLCSVVKVAERNSLMFKTLKAKNQYIKKLKNHIFNNSKLYKFLNNYYKEEISIVYYITKWKGKYINTREILLKDECSIYTPNVYLNNSILSTFKKHISSIYKLKRKLNNSIILRDLRKLNYSSVNTNFLNIQNYEQNEIHNEKKKNWRHFFNDKRRKIKNIKIIKKFISSYDAYVYHNVNLFFDFNNAYKKLSKEDSSDTMTSHEGKVNSSKNIYFFNTFQANIGELENSSTVSPKNISTKGSNEKRESINSYIKQEKNNTFEEKFTHMIYNKDIKNNELKDDNKTTQEDKTVQLNEKHDDHYIYSKDEKYKNSKKCYNEIYKDKKECCKDYISFSKSELITLSLNKENELNKDKFDKYKCDKKNKIVSCGSFPIYEKEKKKFCMYKNLNGIIKGVKNEKFTEKNLKYIYKTSKYFNISKKKKKNKIKKFYKNVYECYKLMCKLEYNNKYLSWLCSGMSLIDVAINFIINVRLFEKFQKKKKKKKFIPKIILYLTHQSALLSFQSCLGIKINNMKIPPFAGFISLELIRIKKRKIKRGNFEYELYNNCFNEGESNSIDKKLHTFATKKNHIFTESNSKNINSSKILNYINKNDTANIFCCKEDCVWKVRKKKKKNSLKNINNYKNCKEEIEKVINKKKEKRNRKNKYNDKYESFLPKCSNKIQDFKNLFFLLCYKDNKIEDLIELYNLCLSNDYTHIKNVHLMDGKKKRKRYFYGYFIKFTFNNYFPLKLKKKKSIRKYNIDKKKEDKFYNNNFQEFQENNCAVEEKKNKYCFGNQKEKKYLFKKNNIINREVYKNEEKKDSFNNIEQNDLIKDNLKWNENSIKGIRKIKPNEKKYLINPFYTDLTESENNYMQNQKNFKEKFQNEHIKLHTLKNQNINKNEICSKKNNTSLPLVNNFVINKKIKKNIMKKLNMNNFNFNCKYDKYMNYIYNSKSIKYSKNYHKINKNTKIKFTTKKSDNINSKLLSKYKIEKNENTFLFSEEGLKDERDFRKSKFKSLKIKEQGDIISQNFEKLKKQDNSYNMGYCFRLNKKNISKKVFKNTTSNKYIKKNAFFKRKGEKIKTNYENENMICLDCFILYLKKMLSIYGNPEML</sequence>
<dbReference type="OMA" id="YGCNYGC"/>
<dbReference type="OrthoDB" id="10257284at2759"/>
<dbReference type="VEuPathDB" id="PlasmoDB:PRELSG_0414200"/>
<dbReference type="KEGG" id="prel:PRELSG_0414200"/>
<dbReference type="RefSeq" id="XP_028531801.1">
    <property type="nucleotide sequence ID" value="XM_028680289.1"/>
</dbReference>
<protein>
    <submittedName>
        <fullName evidence="2">Uncharacterized protein</fullName>
    </submittedName>
</protein>
<proteinExistence type="predicted"/>
<dbReference type="Gene3D" id="3.40.50.1240">
    <property type="entry name" value="Phosphoglycerate mutase-like"/>
    <property type="match status" value="2"/>
</dbReference>
<dbReference type="Proteomes" id="UP000220158">
    <property type="component" value="Chromosome 4"/>
</dbReference>
<keyword evidence="1" id="KW-0175">Coiled coil</keyword>
<dbReference type="InterPro" id="IPR029033">
    <property type="entry name" value="His_PPase_superfam"/>
</dbReference>
<evidence type="ECO:0000313" key="2">
    <source>
        <dbReference type="EMBL" id="CRG98792.1"/>
    </source>
</evidence>
<evidence type="ECO:0000313" key="3">
    <source>
        <dbReference type="Proteomes" id="UP000220158"/>
    </source>
</evidence>
<keyword evidence="3" id="KW-1185">Reference proteome</keyword>
<dbReference type="SUPFAM" id="SSF53254">
    <property type="entry name" value="Phosphoglycerate mutase-like"/>
    <property type="match status" value="2"/>
</dbReference>
<gene>
    <name evidence="2" type="ORF">PRELSG_0414200</name>
</gene>
<organism evidence="2 3">
    <name type="scientific">Plasmodium relictum</name>
    <dbReference type="NCBI Taxonomy" id="85471"/>
    <lineage>
        <taxon>Eukaryota</taxon>
        <taxon>Sar</taxon>
        <taxon>Alveolata</taxon>
        <taxon>Apicomplexa</taxon>
        <taxon>Aconoidasida</taxon>
        <taxon>Haemosporida</taxon>
        <taxon>Plasmodiidae</taxon>
        <taxon>Plasmodium</taxon>
        <taxon>Plasmodium (Haemamoeba)</taxon>
    </lineage>
</organism>
<evidence type="ECO:0000256" key="1">
    <source>
        <dbReference type="SAM" id="Coils"/>
    </source>
</evidence>
<dbReference type="EMBL" id="LN835299">
    <property type="protein sequence ID" value="CRG98792.1"/>
    <property type="molecule type" value="Genomic_DNA"/>
</dbReference>